<reference evidence="1" key="1">
    <citation type="submission" date="2024-09" db="EMBL/GenBank/DDBJ databases">
        <title>Black Yeasts Isolated from many extreme environments.</title>
        <authorList>
            <person name="Coleine C."/>
            <person name="Stajich J.E."/>
            <person name="Selbmann L."/>
        </authorList>
    </citation>
    <scope>NUCLEOTIDE SEQUENCE</scope>
    <source>
        <strain evidence="1">CCFEE 5737</strain>
    </source>
</reference>
<accession>A0ACC3DRM5</accession>
<evidence type="ECO:0000313" key="2">
    <source>
        <dbReference type="Proteomes" id="UP001186974"/>
    </source>
</evidence>
<proteinExistence type="predicted"/>
<dbReference type="Proteomes" id="UP001186974">
    <property type="component" value="Unassembled WGS sequence"/>
</dbReference>
<protein>
    <submittedName>
        <fullName evidence="1">Uncharacterized protein</fullName>
    </submittedName>
</protein>
<sequence>NIKHEIEGVPVDWYGDVFNLVFKDLDLSKANALWKEQLKSKSTKDRSDADAEGDDVNPAV</sequence>
<gene>
    <name evidence="1" type="ORF">LTS18_005159</name>
</gene>
<comment type="caution">
    <text evidence="1">The sequence shown here is derived from an EMBL/GenBank/DDBJ whole genome shotgun (WGS) entry which is preliminary data.</text>
</comment>
<feature type="non-terminal residue" evidence="1">
    <location>
        <position position="1"/>
    </location>
</feature>
<name>A0ACC3DRM5_9PEZI</name>
<organism evidence="1 2">
    <name type="scientific">Coniosporium uncinatum</name>
    <dbReference type="NCBI Taxonomy" id="93489"/>
    <lineage>
        <taxon>Eukaryota</taxon>
        <taxon>Fungi</taxon>
        <taxon>Dikarya</taxon>
        <taxon>Ascomycota</taxon>
        <taxon>Pezizomycotina</taxon>
        <taxon>Dothideomycetes</taxon>
        <taxon>Dothideomycetes incertae sedis</taxon>
        <taxon>Coniosporium</taxon>
    </lineage>
</organism>
<dbReference type="EMBL" id="JAWDJW010001224">
    <property type="protein sequence ID" value="KAK3079314.1"/>
    <property type="molecule type" value="Genomic_DNA"/>
</dbReference>
<keyword evidence="2" id="KW-1185">Reference proteome</keyword>
<evidence type="ECO:0000313" key="1">
    <source>
        <dbReference type="EMBL" id="KAK3079314.1"/>
    </source>
</evidence>